<evidence type="ECO:0000256" key="2">
    <source>
        <dbReference type="SAM" id="Phobius"/>
    </source>
</evidence>
<dbReference type="AlphaFoldDB" id="A0A8E2E701"/>
<evidence type="ECO:0000256" key="1">
    <source>
        <dbReference type="SAM" id="MobiDB-lite"/>
    </source>
</evidence>
<evidence type="ECO:0008006" key="5">
    <source>
        <dbReference type="Google" id="ProtNLM"/>
    </source>
</evidence>
<feature type="compositionally biased region" description="Low complexity" evidence="1">
    <location>
        <begin position="56"/>
        <end position="73"/>
    </location>
</feature>
<accession>A0A8E2E701</accession>
<keyword evidence="2" id="KW-0812">Transmembrane</keyword>
<dbReference type="OrthoDB" id="3539644at2759"/>
<evidence type="ECO:0000313" key="4">
    <source>
        <dbReference type="Proteomes" id="UP000250266"/>
    </source>
</evidence>
<dbReference type="EMBL" id="KV745053">
    <property type="protein sequence ID" value="OCK78550.1"/>
    <property type="molecule type" value="Genomic_DNA"/>
</dbReference>
<keyword evidence="2" id="KW-0472">Membrane</keyword>
<gene>
    <name evidence="3" type="ORF">K432DRAFT_427207</name>
</gene>
<evidence type="ECO:0000313" key="3">
    <source>
        <dbReference type="EMBL" id="OCK78550.1"/>
    </source>
</evidence>
<dbReference type="Proteomes" id="UP000250266">
    <property type="component" value="Unassembled WGS sequence"/>
</dbReference>
<keyword evidence="4" id="KW-1185">Reference proteome</keyword>
<proteinExistence type="predicted"/>
<keyword evidence="2" id="KW-1133">Transmembrane helix</keyword>
<name>A0A8E2E701_9PEZI</name>
<organism evidence="3 4">
    <name type="scientific">Lepidopterella palustris CBS 459.81</name>
    <dbReference type="NCBI Taxonomy" id="1314670"/>
    <lineage>
        <taxon>Eukaryota</taxon>
        <taxon>Fungi</taxon>
        <taxon>Dikarya</taxon>
        <taxon>Ascomycota</taxon>
        <taxon>Pezizomycotina</taxon>
        <taxon>Dothideomycetes</taxon>
        <taxon>Pleosporomycetidae</taxon>
        <taxon>Mytilinidiales</taxon>
        <taxon>Argynnaceae</taxon>
        <taxon>Lepidopterella</taxon>
    </lineage>
</organism>
<protein>
    <recommendedName>
        <fullName evidence="5">Adhesin domain-containing protein</fullName>
    </recommendedName>
</protein>
<feature type="region of interest" description="Disordered" evidence="1">
    <location>
        <begin position="195"/>
        <end position="216"/>
    </location>
</feature>
<sequence>MPSSIYDNDSGSISFSTELSPTDGYFLERSHPQDLYIDAASSYDISTFKARETGTETETTRGIPAPSRPPYTRYTTPSSAFSDETMPLIDTRQPPPAYVDATANLYEGYNSVQQEGLGSGVGGPRWLVTFSRNGPPQHMTGTPDDGEEVYRITTYRRSRRRPREFCCSSGIMIKITLVICAIAISAWLVAAATRRRGSKQHNGHGEDRNPDIPGVEFPKWPSHCNRNYRIKSTSFDFGAPTSLRIHELVTEKHDDIFRSIFGSVHIAKAPADQTTDIQAKLLFATPSSIEISEIKYTKTDTSLSVRDPIIKTSSGARHRSTSCLGIGLILFVSPGVMLENLVLTSNHLGTKIHPNLSLTITNQTTITLSSGSLSSSSFLSRKTTIDIISGSVSGTYTLLDLLSIKTKFGSISVAVEPRKAEKEHPRPAVFFAGSVSGSVNVEFERFDIPERDYNTTVDATMGSVTGNFIHGSATELKTQSGSITADILPYDADAGPSTLRTFTRSGMTAVEVLAPYTNRGTPMKRLTSEHRGNSGSIKLTYPQEWEGTIEGGTMSGSLVLRGRDVEIIHQGGRGPLQRSVKARKGKGGSNLEFQTGSGSCDVSIGRI</sequence>
<reference evidence="3 4" key="1">
    <citation type="journal article" date="2016" name="Nat. Commun.">
        <title>Ectomycorrhizal ecology is imprinted in the genome of the dominant symbiotic fungus Cenococcum geophilum.</title>
        <authorList>
            <consortium name="DOE Joint Genome Institute"/>
            <person name="Peter M."/>
            <person name="Kohler A."/>
            <person name="Ohm R.A."/>
            <person name="Kuo A."/>
            <person name="Krutzmann J."/>
            <person name="Morin E."/>
            <person name="Arend M."/>
            <person name="Barry K.W."/>
            <person name="Binder M."/>
            <person name="Choi C."/>
            <person name="Clum A."/>
            <person name="Copeland A."/>
            <person name="Grisel N."/>
            <person name="Haridas S."/>
            <person name="Kipfer T."/>
            <person name="LaButti K."/>
            <person name="Lindquist E."/>
            <person name="Lipzen A."/>
            <person name="Maire R."/>
            <person name="Meier B."/>
            <person name="Mihaltcheva S."/>
            <person name="Molinier V."/>
            <person name="Murat C."/>
            <person name="Poggeler S."/>
            <person name="Quandt C.A."/>
            <person name="Sperisen C."/>
            <person name="Tritt A."/>
            <person name="Tisserant E."/>
            <person name="Crous P.W."/>
            <person name="Henrissat B."/>
            <person name="Nehls U."/>
            <person name="Egli S."/>
            <person name="Spatafora J.W."/>
            <person name="Grigoriev I.V."/>
            <person name="Martin F.M."/>
        </authorList>
    </citation>
    <scope>NUCLEOTIDE SEQUENCE [LARGE SCALE GENOMIC DNA]</scope>
    <source>
        <strain evidence="3 4">CBS 459.81</strain>
    </source>
</reference>
<feature type="transmembrane region" description="Helical" evidence="2">
    <location>
        <begin position="165"/>
        <end position="190"/>
    </location>
</feature>
<feature type="region of interest" description="Disordered" evidence="1">
    <location>
        <begin position="49"/>
        <end position="73"/>
    </location>
</feature>